<dbReference type="Proteomes" id="UP001165289">
    <property type="component" value="Unassembled WGS sequence"/>
</dbReference>
<dbReference type="InterPro" id="IPR004000">
    <property type="entry name" value="Actin"/>
</dbReference>
<evidence type="ECO:0000313" key="7">
    <source>
        <dbReference type="EMBL" id="KAI6649755.1"/>
    </source>
</evidence>
<dbReference type="InterPro" id="IPR020902">
    <property type="entry name" value="Actin/actin-like_CS"/>
</dbReference>
<keyword evidence="4" id="KW-0067">ATP-binding</keyword>
<dbReference type="FunFam" id="3.30.420.40:FF:000502">
    <property type="entry name" value="Actin-Related Proteins"/>
    <property type="match status" value="1"/>
</dbReference>
<dbReference type="FunFam" id="3.90.640.10:FF:000008">
    <property type="entry name" value="alpha-centractin isoform X1"/>
    <property type="match status" value="1"/>
</dbReference>
<dbReference type="EMBL" id="JAKMXF010000318">
    <property type="protein sequence ID" value="KAI6649755.1"/>
    <property type="molecule type" value="Genomic_DNA"/>
</dbReference>
<dbReference type="GO" id="GO:0005524">
    <property type="term" value="F:ATP binding"/>
    <property type="evidence" value="ECO:0007669"/>
    <property type="project" value="UniProtKB-KW"/>
</dbReference>
<dbReference type="PRINTS" id="PR00190">
    <property type="entry name" value="ACTIN"/>
</dbReference>
<keyword evidence="8" id="KW-1185">Reference proteome</keyword>
<dbReference type="SMART" id="SM00268">
    <property type="entry name" value="ACTIN"/>
    <property type="match status" value="1"/>
</dbReference>
<protein>
    <recommendedName>
        <fullName evidence="9">Beta-centractin</fullName>
    </recommendedName>
</protein>
<dbReference type="InterPro" id="IPR043129">
    <property type="entry name" value="ATPase_NBD"/>
</dbReference>
<dbReference type="PROSITE" id="PS01132">
    <property type="entry name" value="ACTINS_ACT_LIKE"/>
    <property type="match status" value="1"/>
</dbReference>
<sequence>MDGFGFIANQPIVIDNGSGIIKAGFAGEDQPKFRFCNYIGFPKHVRVMAGGLEGESFIGPKAEEHRGLLSIKYPMEHGIVKDWRAMEQVWQYLYSKEQLQTTPEDHPVLLTEAPLNPTANRMQAVDFFFETLNVPALYISMQAVLSLYATGRTTGVVLDSGDGVTHSVPVYEGFALTNSISRSDIAGRDITGFLQSLLRKEGHIFKTTSEFEVVKTIKENACFISLNVQKEEQLFANKGGEYVLPDGTNIMIGRARFRAPELLFHPYLIGEETEGIHSVLSNSIRKSDLDIRKVLYTNIVLSGGSTLFKGFGDRLLAEMKEISPKEIKIRISAPAERLYSTWMGGSILASLEAFKRIWITKKEYSEEGYKVVERKTV</sequence>
<evidence type="ECO:0000256" key="3">
    <source>
        <dbReference type="ARBA" id="ARBA00022741"/>
    </source>
</evidence>
<dbReference type="Pfam" id="PF00022">
    <property type="entry name" value="Actin"/>
    <property type="match status" value="1"/>
</dbReference>
<evidence type="ECO:0000313" key="8">
    <source>
        <dbReference type="Proteomes" id="UP001165289"/>
    </source>
</evidence>
<reference evidence="7 8" key="1">
    <citation type="journal article" date="2023" name="BMC Biol.">
        <title>The compact genome of the sponge Oopsacas minuta (Hexactinellida) is lacking key metazoan core genes.</title>
        <authorList>
            <person name="Santini S."/>
            <person name="Schenkelaars Q."/>
            <person name="Jourda C."/>
            <person name="Duchesne M."/>
            <person name="Belahbib H."/>
            <person name="Rocher C."/>
            <person name="Selva M."/>
            <person name="Riesgo A."/>
            <person name="Vervoort M."/>
            <person name="Leys S.P."/>
            <person name="Kodjabachian L."/>
            <person name="Le Bivic A."/>
            <person name="Borchiellini C."/>
            <person name="Claverie J.M."/>
            <person name="Renard E."/>
        </authorList>
    </citation>
    <scope>NUCLEOTIDE SEQUENCE [LARGE SCALE GENOMIC DNA]</scope>
    <source>
        <strain evidence="7">SPO-2</strain>
    </source>
</reference>
<keyword evidence="5" id="KW-0206">Cytoskeleton</keyword>
<evidence type="ECO:0000256" key="2">
    <source>
        <dbReference type="ARBA" id="ARBA00022490"/>
    </source>
</evidence>
<name>A0AAV7JLI0_9METZ</name>
<gene>
    <name evidence="7" type="ORF">LOD99_6544</name>
</gene>
<comment type="caution">
    <text evidence="7">The sequence shown here is derived from an EMBL/GenBank/DDBJ whole genome shotgun (WGS) entry which is preliminary data.</text>
</comment>
<dbReference type="CDD" id="cd10216">
    <property type="entry name" value="ASKHA_NBD_Arp1"/>
    <property type="match status" value="1"/>
</dbReference>
<dbReference type="AlphaFoldDB" id="A0AAV7JLI0"/>
<dbReference type="SUPFAM" id="SSF53067">
    <property type="entry name" value="Actin-like ATPase domain"/>
    <property type="match status" value="2"/>
</dbReference>
<dbReference type="PANTHER" id="PTHR11937">
    <property type="entry name" value="ACTIN"/>
    <property type="match status" value="1"/>
</dbReference>
<accession>A0AAV7JLI0</accession>
<proteinExistence type="inferred from homology"/>
<keyword evidence="2" id="KW-0963">Cytoplasm</keyword>
<organism evidence="7 8">
    <name type="scientific">Oopsacas minuta</name>
    <dbReference type="NCBI Taxonomy" id="111878"/>
    <lineage>
        <taxon>Eukaryota</taxon>
        <taxon>Metazoa</taxon>
        <taxon>Porifera</taxon>
        <taxon>Hexactinellida</taxon>
        <taxon>Hexasterophora</taxon>
        <taxon>Lyssacinosida</taxon>
        <taxon>Leucopsacidae</taxon>
        <taxon>Oopsacas</taxon>
    </lineage>
</organism>
<comment type="subcellular location">
    <subcellularLocation>
        <location evidence="1">Cytoplasm</location>
        <location evidence="1">Cytoskeleton</location>
    </subcellularLocation>
</comment>
<dbReference type="Gene3D" id="3.90.640.10">
    <property type="entry name" value="Actin, Chain A, domain 4"/>
    <property type="match status" value="1"/>
</dbReference>
<evidence type="ECO:0000256" key="5">
    <source>
        <dbReference type="ARBA" id="ARBA00023212"/>
    </source>
</evidence>
<dbReference type="Gene3D" id="3.30.420.40">
    <property type="match status" value="2"/>
</dbReference>
<dbReference type="GO" id="GO:0005856">
    <property type="term" value="C:cytoskeleton"/>
    <property type="evidence" value="ECO:0007669"/>
    <property type="project" value="UniProtKB-SubCell"/>
</dbReference>
<evidence type="ECO:0000256" key="4">
    <source>
        <dbReference type="ARBA" id="ARBA00022840"/>
    </source>
</evidence>
<evidence type="ECO:0000256" key="1">
    <source>
        <dbReference type="ARBA" id="ARBA00004245"/>
    </source>
</evidence>
<evidence type="ECO:0008006" key="9">
    <source>
        <dbReference type="Google" id="ProtNLM"/>
    </source>
</evidence>
<evidence type="ECO:0000256" key="6">
    <source>
        <dbReference type="ARBA" id="ARBA00038483"/>
    </source>
</evidence>
<comment type="similarity">
    <text evidence="6">Belongs to the actin family. ARP1 subfamily.</text>
</comment>
<keyword evidence="3" id="KW-0547">Nucleotide-binding</keyword>